<proteinExistence type="predicted"/>
<dbReference type="SMART" id="SM00850">
    <property type="entry name" value="LytTR"/>
    <property type="match status" value="1"/>
</dbReference>
<evidence type="ECO:0000259" key="2">
    <source>
        <dbReference type="PROSITE" id="PS50110"/>
    </source>
</evidence>
<feature type="domain" description="Response regulatory" evidence="2">
    <location>
        <begin position="4"/>
        <end position="118"/>
    </location>
</feature>
<dbReference type="InterPro" id="IPR011006">
    <property type="entry name" value="CheY-like_superfamily"/>
</dbReference>
<feature type="modified residue" description="4-aspartylphosphate" evidence="1">
    <location>
        <position position="55"/>
    </location>
</feature>
<reference evidence="3 4" key="1">
    <citation type="submission" date="2018-05" db="EMBL/GenBank/DDBJ databases">
        <title>Brumimicrobium oceani sp. nov., isolated from coastal sediment.</title>
        <authorList>
            <person name="Kou Y."/>
        </authorList>
    </citation>
    <scope>NUCLEOTIDE SEQUENCE [LARGE SCALE GENOMIC DNA]</scope>
    <source>
        <strain evidence="3 4">C305</strain>
    </source>
</reference>
<organism evidence="3 4">
    <name type="scientific">Brumimicrobium oceani</name>
    <dbReference type="NCBI Taxonomy" id="2100725"/>
    <lineage>
        <taxon>Bacteria</taxon>
        <taxon>Pseudomonadati</taxon>
        <taxon>Bacteroidota</taxon>
        <taxon>Flavobacteriia</taxon>
        <taxon>Flavobacteriales</taxon>
        <taxon>Crocinitomicaceae</taxon>
        <taxon>Brumimicrobium</taxon>
    </lineage>
</organism>
<evidence type="ECO:0000313" key="3">
    <source>
        <dbReference type="EMBL" id="PWH86716.1"/>
    </source>
</evidence>
<keyword evidence="4" id="KW-1185">Reference proteome</keyword>
<sequence length="244" mass="28162">MKISCIAIDDEPLALEMIRKQIEKVDYLDLKAVFNSAPEALKYMSEHEVDCIFLDIEMPDLNGLDLAKIIQQFAQKPEIVFVTAFNQYSLKEFKTQATDFLLKPFGFEEFKTVSDKIKEIQLLKESISDQEANKDDFFLRVEARQVKLNPSQIILLESMGDYVKIFFEDKKSPLIPLITLKKIKTFLPEKMFLQINRSQIINLQKVDSYGKSNLTIGENKFNVSDTFRESFEKAKDGFKVMDGG</sequence>
<dbReference type="PANTHER" id="PTHR37299:SF1">
    <property type="entry name" value="STAGE 0 SPORULATION PROTEIN A HOMOLOG"/>
    <property type="match status" value="1"/>
</dbReference>
<name>A0A2U2XFZ8_9FLAO</name>
<dbReference type="PANTHER" id="PTHR37299">
    <property type="entry name" value="TRANSCRIPTIONAL REGULATOR-RELATED"/>
    <property type="match status" value="1"/>
</dbReference>
<comment type="caution">
    <text evidence="3">The sequence shown here is derived from an EMBL/GenBank/DDBJ whole genome shotgun (WGS) entry which is preliminary data.</text>
</comment>
<dbReference type="InterPro" id="IPR007492">
    <property type="entry name" value="LytTR_DNA-bd_dom"/>
</dbReference>
<dbReference type="EMBL" id="QFRJ01000001">
    <property type="protein sequence ID" value="PWH86716.1"/>
    <property type="molecule type" value="Genomic_DNA"/>
</dbReference>
<dbReference type="Pfam" id="PF04397">
    <property type="entry name" value="LytTR"/>
    <property type="match status" value="1"/>
</dbReference>
<dbReference type="SMART" id="SM00448">
    <property type="entry name" value="REC"/>
    <property type="match status" value="1"/>
</dbReference>
<dbReference type="GO" id="GO:0000156">
    <property type="term" value="F:phosphorelay response regulator activity"/>
    <property type="evidence" value="ECO:0007669"/>
    <property type="project" value="InterPro"/>
</dbReference>
<dbReference type="PROSITE" id="PS50110">
    <property type="entry name" value="RESPONSE_REGULATORY"/>
    <property type="match status" value="1"/>
</dbReference>
<dbReference type="InterPro" id="IPR046947">
    <property type="entry name" value="LytR-like"/>
</dbReference>
<evidence type="ECO:0000256" key="1">
    <source>
        <dbReference type="PROSITE-ProRule" id="PRU00169"/>
    </source>
</evidence>
<evidence type="ECO:0000313" key="4">
    <source>
        <dbReference type="Proteomes" id="UP000245370"/>
    </source>
</evidence>
<accession>A0A2U2XFZ8</accession>
<dbReference type="OrthoDB" id="2168082at2"/>
<keyword evidence="1" id="KW-0597">Phosphoprotein</keyword>
<dbReference type="InterPro" id="IPR001789">
    <property type="entry name" value="Sig_transdc_resp-reg_receiver"/>
</dbReference>
<dbReference type="SUPFAM" id="SSF52172">
    <property type="entry name" value="CheY-like"/>
    <property type="match status" value="1"/>
</dbReference>
<dbReference type="AlphaFoldDB" id="A0A2U2XFZ8"/>
<dbReference type="GO" id="GO:0003677">
    <property type="term" value="F:DNA binding"/>
    <property type="evidence" value="ECO:0007669"/>
    <property type="project" value="UniProtKB-KW"/>
</dbReference>
<reference evidence="3 4" key="2">
    <citation type="submission" date="2018-05" db="EMBL/GenBank/DDBJ databases">
        <authorList>
            <person name="Lanie J.A."/>
            <person name="Ng W.-L."/>
            <person name="Kazmierczak K.M."/>
            <person name="Andrzejewski T.M."/>
            <person name="Davidsen T.M."/>
            <person name="Wayne K.J."/>
            <person name="Tettelin H."/>
            <person name="Glass J.I."/>
            <person name="Rusch D."/>
            <person name="Podicherti R."/>
            <person name="Tsui H.-C.T."/>
            <person name="Winkler M.E."/>
        </authorList>
    </citation>
    <scope>NUCLEOTIDE SEQUENCE [LARGE SCALE GENOMIC DNA]</scope>
    <source>
        <strain evidence="3 4">C305</strain>
    </source>
</reference>
<protein>
    <submittedName>
        <fullName evidence="3">DNA-binding response regulator</fullName>
    </submittedName>
</protein>
<dbReference type="Pfam" id="PF00072">
    <property type="entry name" value="Response_reg"/>
    <property type="match status" value="1"/>
</dbReference>
<gene>
    <name evidence="3" type="ORF">DIT68_00155</name>
</gene>
<keyword evidence="3" id="KW-0238">DNA-binding</keyword>
<dbReference type="Gene3D" id="3.40.50.2300">
    <property type="match status" value="1"/>
</dbReference>
<dbReference type="Proteomes" id="UP000245370">
    <property type="component" value="Unassembled WGS sequence"/>
</dbReference>
<dbReference type="Gene3D" id="2.40.50.1020">
    <property type="entry name" value="LytTr DNA-binding domain"/>
    <property type="match status" value="1"/>
</dbReference>
<dbReference type="RefSeq" id="WP_109357798.1">
    <property type="nucleotide sequence ID" value="NZ_QFRJ01000001.1"/>
</dbReference>